<keyword evidence="1" id="KW-0430">Lectin</keyword>
<dbReference type="PANTHER" id="PTHR22803">
    <property type="entry name" value="MANNOSE, PHOSPHOLIPASE, LECTIN RECEPTOR RELATED"/>
    <property type="match status" value="1"/>
</dbReference>
<dbReference type="GO" id="GO:0030246">
    <property type="term" value="F:carbohydrate binding"/>
    <property type="evidence" value="ECO:0007669"/>
    <property type="project" value="UniProtKB-KW"/>
</dbReference>
<dbReference type="CDD" id="cd03590">
    <property type="entry name" value="CLECT_DC-SIGN_like"/>
    <property type="match status" value="1"/>
</dbReference>
<dbReference type="AlphaFoldDB" id="A0A1S3GLD2"/>
<dbReference type="GeneID" id="105999263"/>
<dbReference type="CTD" id="388512"/>
<evidence type="ECO:0000256" key="1">
    <source>
        <dbReference type="ARBA" id="ARBA00022734"/>
    </source>
</evidence>
<organism evidence="6 7">
    <name type="scientific">Dipodomys ordii</name>
    <name type="common">Ord's kangaroo rat</name>
    <dbReference type="NCBI Taxonomy" id="10020"/>
    <lineage>
        <taxon>Eukaryota</taxon>
        <taxon>Metazoa</taxon>
        <taxon>Chordata</taxon>
        <taxon>Craniata</taxon>
        <taxon>Vertebrata</taxon>
        <taxon>Euteleostomi</taxon>
        <taxon>Mammalia</taxon>
        <taxon>Eutheria</taxon>
        <taxon>Euarchontoglires</taxon>
        <taxon>Glires</taxon>
        <taxon>Rodentia</taxon>
        <taxon>Castorimorpha</taxon>
        <taxon>Heteromyidae</taxon>
        <taxon>Dipodomyinae</taxon>
        <taxon>Dipodomys</taxon>
    </lineage>
</organism>
<dbReference type="Proteomes" id="UP000081671">
    <property type="component" value="Unplaced"/>
</dbReference>
<dbReference type="InterPro" id="IPR050111">
    <property type="entry name" value="C-type_lectin/snaclec_domain"/>
</dbReference>
<feature type="domain" description="C-type lectin" evidence="5">
    <location>
        <begin position="209"/>
        <end position="321"/>
    </location>
</feature>
<evidence type="ECO:0000313" key="6">
    <source>
        <dbReference type="Proteomes" id="UP000081671"/>
    </source>
</evidence>
<dbReference type="PROSITE" id="PS00615">
    <property type="entry name" value="C_TYPE_LECTIN_1"/>
    <property type="match status" value="1"/>
</dbReference>
<dbReference type="InterPro" id="IPR001304">
    <property type="entry name" value="C-type_lectin-like"/>
</dbReference>
<feature type="compositionally biased region" description="Polar residues" evidence="3">
    <location>
        <begin position="1"/>
        <end position="12"/>
    </location>
</feature>
<dbReference type="InterPro" id="IPR016187">
    <property type="entry name" value="CTDL_fold"/>
</dbReference>
<gene>
    <name evidence="7" type="primary">Clec17a</name>
</gene>
<evidence type="ECO:0000256" key="2">
    <source>
        <dbReference type="ARBA" id="ARBA00023157"/>
    </source>
</evidence>
<dbReference type="RefSeq" id="XP_012889688.1">
    <property type="nucleotide sequence ID" value="XM_013034234.1"/>
</dbReference>
<feature type="transmembrane region" description="Helical" evidence="4">
    <location>
        <begin position="118"/>
        <end position="140"/>
    </location>
</feature>
<dbReference type="Gene3D" id="3.10.100.10">
    <property type="entry name" value="Mannose-Binding Protein A, subunit A"/>
    <property type="match status" value="1"/>
</dbReference>
<dbReference type="SMART" id="SM00034">
    <property type="entry name" value="CLECT"/>
    <property type="match status" value="1"/>
</dbReference>
<sequence>MQSWYSNTQRWDSTGMMEDEDEDYENATPPYRDLPPKPGVLAPPRPPRAGKSPENPPLPPKALAVTALDLPSVSCPSRQSGGDLEPSPFQPSLTRPATPVPWIGAEPRGPRRPRVGRAALLCALAAAALLLSALALALTLTKYQEVVEDLRRATWEQLAWRANVTGMAGLAGLKKDLDGVRADTSQALLELRGLVDCGRVTCPDGWLPFEDKCYFFSSTTASWDEARNFCQESYSHLVIVNSFAEHNFISRAHGSPRVYWLGLSDKDREGEWRWLDGSRVTLSFWDPQEPNNSHEEDCASMNKGGSWNDLSCAKTTYWICERRCSC</sequence>
<dbReference type="OrthoDB" id="418245at2759"/>
<dbReference type="SUPFAM" id="SSF56436">
    <property type="entry name" value="C-type lectin-like"/>
    <property type="match status" value="1"/>
</dbReference>
<keyword evidence="2" id="KW-1015">Disulfide bond</keyword>
<keyword evidence="6" id="KW-1185">Reference proteome</keyword>
<dbReference type="Pfam" id="PF00059">
    <property type="entry name" value="Lectin_C"/>
    <property type="match status" value="1"/>
</dbReference>
<accession>A0A1S3GLD2</accession>
<evidence type="ECO:0000313" key="7">
    <source>
        <dbReference type="RefSeq" id="XP_012889688.1"/>
    </source>
</evidence>
<feature type="region of interest" description="Disordered" evidence="3">
    <location>
        <begin position="1"/>
        <end position="109"/>
    </location>
</feature>
<evidence type="ECO:0000256" key="4">
    <source>
        <dbReference type="SAM" id="Phobius"/>
    </source>
</evidence>
<keyword evidence="4" id="KW-1133">Transmembrane helix</keyword>
<dbReference type="PROSITE" id="PS50041">
    <property type="entry name" value="C_TYPE_LECTIN_2"/>
    <property type="match status" value="1"/>
</dbReference>
<feature type="compositionally biased region" description="Pro residues" evidence="3">
    <location>
        <begin position="32"/>
        <end position="47"/>
    </location>
</feature>
<dbReference type="InterPro" id="IPR016186">
    <property type="entry name" value="C-type_lectin-like/link_sf"/>
</dbReference>
<reference evidence="7" key="1">
    <citation type="submission" date="2025-08" db="UniProtKB">
        <authorList>
            <consortium name="RefSeq"/>
        </authorList>
    </citation>
    <scope>IDENTIFICATION</scope>
    <source>
        <tissue evidence="7">Kidney</tissue>
    </source>
</reference>
<dbReference type="InterPro" id="IPR018378">
    <property type="entry name" value="C-type_lectin_CS"/>
</dbReference>
<dbReference type="InterPro" id="IPR033989">
    <property type="entry name" value="CD209-like_CTLD"/>
</dbReference>
<evidence type="ECO:0000259" key="5">
    <source>
        <dbReference type="PROSITE" id="PS50041"/>
    </source>
</evidence>
<keyword evidence="4" id="KW-0812">Transmembrane</keyword>
<keyword evidence="4" id="KW-0472">Membrane</keyword>
<proteinExistence type="predicted"/>
<evidence type="ECO:0000256" key="3">
    <source>
        <dbReference type="SAM" id="MobiDB-lite"/>
    </source>
</evidence>
<protein>
    <submittedName>
        <fullName evidence="7">C-type lectin domain family 17, member A</fullName>
    </submittedName>
</protein>
<dbReference type="InParanoid" id="A0A1S3GLD2"/>
<name>A0A1S3GLD2_DIPOR</name>
<dbReference type="KEGG" id="dord:105999263"/>